<evidence type="ECO:0000313" key="1">
    <source>
        <dbReference type="EMBL" id="KAL2089328.1"/>
    </source>
</evidence>
<dbReference type="Proteomes" id="UP001591681">
    <property type="component" value="Unassembled WGS sequence"/>
</dbReference>
<organism evidence="1 2">
    <name type="scientific">Coilia grayii</name>
    <name type="common">Gray's grenadier anchovy</name>
    <dbReference type="NCBI Taxonomy" id="363190"/>
    <lineage>
        <taxon>Eukaryota</taxon>
        <taxon>Metazoa</taxon>
        <taxon>Chordata</taxon>
        <taxon>Craniata</taxon>
        <taxon>Vertebrata</taxon>
        <taxon>Euteleostomi</taxon>
        <taxon>Actinopterygii</taxon>
        <taxon>Neopterygii</taxon>
        <taxon>Teleostei</taxon>
        <taxon>Clupei</taxon>
        <taxon>Clupeiformes</taxon>
        <taxon>Clupeoidei</taxon>
        <taxon>Engraulidae</taxon>
        <taxon>Coilinae</taxon>
        <taxon>Coilia</taxon>
    </lineage>
</organism>
<protein>
    <recommendedName>
        <fullName evidence="3">PB1 domain-containing protein</fullName>
    </recommendedName>
</protein>
<name>A0ABD1JR92_9TELE</name>
<evidence type="ECO:0008006" key="3">
    <source>
        <dbReference type="Google" id="ProtNLM"/>
    </source>
</evidence>
<sequence length="497" mass="55314">MACPVSLRIFFNEDDARKITLAPGLPNTLEDLVSEIKTIFGLSQPFRLQYRDSDFGNEYVNVVAIRDIQDKATLKVVFLSSDENSPSISVSTPPCSTSTPVHLATSSCSPGTSGNPYNSPSQCSFSSDHSISSADTLVIDPVPQPRPSWPSLFTVPHFSYCAEVQLETANGEFRAHGTLLNPPPKLRMDILEGMAEEIFKYTAYPSDAQIEEAADVLVHKHPCLRQRGSHGGHEGWKLYLKTKVANFRTKLSNIGLPEVTVNSLKNKRKGQDKAAANIKKTKKAEVNFFPSLPSGETTDSLEEEWVALLTEVKKRNNEAVIKQKMQKTFSYRRKEVVQDAPPVYNFVSRWPALFTVSEINAEFLRLTTVPLSAKFKVFKEKGGAAGKKIRVLMAPTAKANIGFHCTQSNELGCMRRTLNFLLFFELGVDAQRQIEQTTMGIYVVRKEGAGDEKEPETVDRGRGAVQRTQEHLLRICNAVWTHLRPQSQLSTGAQTHL</sequence>
<dbReference type="PANTHER" id="PTHR31025:SF27">
    <property type="entry name" value="SI:CH211-193K19.2-RELATED"/>
    <property type="match status" value="1"/>
</dbReference>
<keyword evidence="2" id="KW-1185">Reference proteome</keyword>
<comment type="caution">
    <text evidence="1">The sequence shown here is derived from an EMBL/GenBank/DDBJ whole genome shotgun (WGS) entry which is preliminary data.</text>
</comment>
<reference evidence="1 2" key="1">
    <citation type="submission" date="2024-09" db="EMBL/GenBank/DDBJ databases">
        <title>A chromosome-level genome assembly of Gray's grenadier anchovy, Coilia grayii.</title>
        <authorList>
            <person name="Fu Z."/>
        </authorList>
    </citation>
    <scope>NUCLEOTIDE SEQUENCE [LARGE SCALE GENOMIC DNA]</scope>
    <source>
        <strain evidence="1">G4</strain>
        <tissue evidence="1">Muscle</tissue>
    </source>
</reference>
<dbReference type="EMBL" id="JBHFQA010000012">
    <property type="protein sequence ID" value="KAL2089328.1"/>
    <property type="molecule type" value="Genomic_DNA"/>
</dbReference>
<gene>
    <name evidence="1" type="ORF">ACEWY4_014016</name>
</gene>
<accession>A0ABD1JR92</accession>
<proteinExistence type="predicted"/>
<dbReference type="PANTHER" id="PTHR31025">
    <property type="entry name" value="SI:CH211-196P9.1-RELATED"/>
    <property type="match status" value="1"/>
</dbReference>
<dbReference type="AlphaFoldDB" id="A0ABD1JR92"/>
<evidence type="ECO:0000313" key="2">
    <source>
        <dbReference type="Proteomes" id="UP001591681"/>
    </source>
</evidence>